<dbReference type="CDD" id="cd07344">
    <property type="entry name" value="M48_yhfN_like"/>
    <property type="match status" value="1"/>
</dbReference>
<proteinExistence type="predicted"/>
<dbReference type="Proteomes" id="UP000004931">
    <property type="component" value="Unassembled WGS sequence"/>
</dbReference>
<keyword evidence="3" id="KW-1185">Reference proteome</keyword>
<evidence type="ECO:0000313" key="3">
    <source>
        <dbReference type="Proteomes" id="UP000004931"/>
    </source>
</evidence>
<dbReference type="PANTHER" id="PTHR30399:SF1">
    <property type="entry name" value="UTP PYROPHOSPHATASE"/>
    <property type="match status" value="1"/>
</dbReference>
<comment type="caution">
    <text evidence="2">The sequence shown here is derived from an EMBL/GenBank/DDBJ whole genome shotgun (WGS) entry which is preliminary data.</text>
</comment>
<dbReference type="eggNOG" id="COG1451">
    <property type="taxonomic scope" value="Bacteria"/>
</dbReference>
<dbReference type="AlphaFoldDB" id="A0YCA6"/>
<organism evidence="2 3">
    <name type="scientific">marine gamma proteobacterium HTCC2143</name>
    <dbReference type="NCBI Taxonomy" id="247633"/>
    <lineage>
        <taxon>Bacteria</taxon>
        <taxon>Pseudomonadati</taxon>
        <taxon>Pseudomonadota</taxon>
        <taxon>Gammaproteobacteria</taxon>
        <taxon>Cellvibrionales</taxon>
        <taxon>Spongiibacteraceae</taxon>
        <taxon>BD1-7 clade</taxon>
    </lineage>
</organism>
<reference evidence="2 3" key="1">
    <citation type="journal article" date="2010" name="J. Bacteriol.">
        <title>Genome sequence of the oligotrophic marine Gammaproteobacterium HTCC2143, isolated from the Oregon Coast.</title>
        <authorList>
            <person name="Oh H.M."/>
            <person name="Kang I."/>
            <person name="Ferriera S."/>
            <person name="Giovannoni S.J."/>
            <person name="Cho J.C."/>
        </authorList>
    </citation>
    <scope>NUCLEOTIDE SEQUENCE [LARGE SCALE GENOMIC DNA]</scope>
    <source>
        <strain evidence="2 3">HTCC2143</strain>
    </source>
</reference>
<dbReference type="STRING" id="247633.GP2143_07744"/>
<dbReference type="GO" id="GO:0016787">
    <property type="term" value="F:hydrolase activity"/>
    <property type="evidence" value="ECO:0007669"/>
    <property type="project" value="UniProtKB-KW"/>
</dbReference>
<gene>
    <name evidence="2" type="ORF">GP2143_07744</name>
</gene>
<dbReference type="Pfam" id="PF01863">
    <property type="entry name" value="YgjP-like"/>
    <property type="match status" value="1"/>
</dbReference>
<sequence length="236" mass="28338">MTDARQGTTLEQSFEYRIKRQRRKTIALHVLADGTVEVRTPNWVPKYELVDFVERRSEWVIQRRREVLRDLANQPTFCDGQYHRFLGAMFPLRLSTARRGHVDFRDSVFLVTVRDKDDPVQVSKVMERWYREKAIELYEERMFACFEQFPDWFQDKYVIPEITVRKMRRRWGSCSRAGEVTLNLALIKMPIRCLDYVIVHELCHLEAFHHGKAFYRLLALVMPSWKEHENLIEQLS</sequence>
<feature type="domain" description="YgjP-like metallopeptidase" evidence="1">
    <location>
        <begin position="24"/>
        <end position="231"/>
    </location>
</feature>
<dbReference type="InterPro" id="IPR002725">
    <property type="entry name" value="YgjP-like_metallopeptidase"/>
</dbReference>
<dbReference type="EMBL" id="AAVT01000003">
    <property type="protein sequence ID" value="EAW31425.1"/>
    <property type="molecule type" value="Genomic_DNA"/>
</dbReference>
<evidence type="ECO:0000259" key="1">
    <source>
        <dbReference type="Pfam" id="PF01863"/>
    </source>
</evidence>
<dbReference type="PANTHER" id="PTHR30399">
    <property type="entry name" value="UNCHARACTERIZED PROTEIN YGJP"/>
    <property type="match status" value="1"/>
</dbReference>
<protein>
    <submittedName>
        <fullName evidence="2">Predicted metal-dependent hydrolase</fullName>
    </submittedName>
</protein>
<evidence type="ECO:0000313" key="2">
    <source>
        <dbReference type="EMBL" id="EAW31425.1"/>
    </source>
</evidence>
<name>A0YCA6_9GAMM</name>
<dbReference type="InterPro" id="IPR053136">
    <property type="entry name" value="UTP_pyrophosphatase-like"/>
</dbReference>
<accession>A0YCA6</accession>
<keyword evidence="2" id="KW-0378">Hydrolase</keyword>
<dbReference type="Gene3D" id="3.30.2010.10">
    <property type="entry name" value="Metalloproteases ('zincins'), catalytic domain"/>
    <property type="match status" value="1"/>
</dbReference>